<evidence type="ECO:0000313" key="2">
    <source>
        <dbReference type="Proteomes" id="UP001066455"/>
    </source>
</evidence>
<dbReference type="EMBL" id="JALAXI010000007">
    <property type="protein sequence ID" value="MCY9279878.1"/>
    <property type="molecule type" value="Genomic_DNA"/>
</dbReference>
<gene>
    <name evidence="1" type="ORF">MOE73_07380</name>
</gene>
<comment type="caution">
    <text evidence="1">The sequence shown here is derived from an EMBL/GenBank/DDBJ whole genome shotgun (WGS) entry which is preliminary data.</text>
</comment>
<name>A0AA90J4Q3_9BACI</name>
<organism evidence="1 2">
    <name type="scientific">Bacillus haynesii</name>
    <dbReference type="NCBI Taxonomy" id="1925021"/>
    <lineage>
        <taxon>Bacteria</taxon>
        <taxon>Bacillati</taxon>
        <taxon>Bacillota</taxon>
        <taxon>Bacilli</taxon>
        <taxon>Bacillales</taxon>
        <taxon>Bacillaceae</taxon>
        <taxon>Bacillus</taxon>
    </lineage>
</organism>
<dbReference type="RefSeq" id="WP_268305126.1">
    <property type="nucleotide sequence ID" value="NZ_JALAJI010000003.1"/>
</dbReference>
<dbReference type="Proteomes" id="UP001066455">
    <property type="component" value="Unassembled WGS sequence"/>
</dbReference>
<evidence type="ECO:0000313" key="1">
    <source>
        <dbReference type="EMBL" id="MCY9279878.1"/>
    </source>
</evidence>
<protein>
    <submittedName>
        <fullName evidence="1">Uncharacterized protein</fullName>
    </submittedName>
</protein>
<accession>A0AA90J4Q3</accession>
<sequence length="65" mass="7093">MIATGFSLADGSYGNETVQGVIALQKKAGIGWNLRTGYRKSIGSIKEKVIIKQQKVILPAAFWQL</sequence>
<proteinExistence type="predicted"/>
<reference evidence="1" key="1">
    <citation type="submission" date="2022-02" db="EMBL/GenBank/DDBJ databases">
        <title>Crop Bioprotection Bacillus Genome Sequencing.</title>
        <authorList>
            <person name="Dunlap C."/>
        </authorList>
    </citation>
    <scope>NUCLEOTIDE SEQUENCE</scope>
    <source>
        <strain evidence="1">T20C14</strain>
    </source>
</reference>
<dbReference type="AlphaFoldDB" id="A0AA90J4Q3"/>